<evidence type="ECO:0000256" key="2">
    <source>
        <dbReference type="ARBA" id="ARBA00022777"/>
    </source>
</evidence>
<dbReference type="SUPFAM" id="SSF55781">
    <property type="entry name" value="GAF domain-like"/>
    <property type="match status" value="2"/>
</dbReference>
<feature type="domain" description="GAF" evidence="4">
    <location>
        <begin position="207"/>
        <end position="349"/>
    </location>
</feature>
<feature type="domain" description="Histidine kinase/HSP90-like ATPase" evidence="5">
    <location>
        <begin position="461"/>
        <end position="550"/>
    </location>
</feature>
<feature type="domain" description="GAF" evidence="4">
    <location>
        <begin position="51"/>
        <end position="186"/>
    </location>
</feature>
<dbReference type="Proteomes" id="UP000479526">
    <property type="component" value="Unassembled WGS sequence"/>
</dbReference>
<sequence>MATDGARPGSPGMRLGELLSDLRTERDAALAGRDRVRDLVEAVASVGRDLHPEIVLQRVVTAATELVDARYGALHVAGEDRPPVEHVPAGEEETARMGHCSLGRDPLGRVMRDARPLRLARVPGRPPADSFLGVPLRVGDELFGALCLIGKRGDADFDQDDEDLIVALATAAGTAIGNARLYEVAHNLGVRLQAGSDMTTRLLSGEGPGDVLAQLTRRMREIADSDTALVFFPVEGGTTLRALISEGVGGLAGGEVGADSSLAGLALRTGDAVVVDDLVGGGYETIRNVPIGPAAAVPLISAGSTHGVLVLGKWSGRVPFAPCTLRMIRSCAAQAAGALELAKARLDAERLHTLEDRDRIARDLHDVVIQRLFAVAMTLMSTVRLVDHPEARGRVRHSVDELDETIRQIRATVFALQGPRALGESGLRARVAELVDDTYGDLGFRPVLRLDGQLDYGVPDDVAEQVLAVLHEALSNVARHAGAGHVWVSLEQSGGQVTLVVEDDGVGLPPGGRRSGLRNLERRAGDLGGSFEVGPRRGGGTRMLWRVPVS</sequence>
<dbReference type="Gene3D" id="3.30.450.40">
    <property type="match status" value="2"/>
</dbReference>
<dbReference type="PANTHER" id="PTHR24421:SF56">
    <property type="entry name" value="OXYGEN SENSOR HISTIDINE KINASE RESPONSE REGULATOR DOST"/>
    <property type="match status" value="1"/>
</dbReference>
<dbReference type="CDD" id="cd16917">
    <property type="entry name" value="HATPase_UhpB-NarQ-NarX-like"/>
    <property type="match status" value="1"/>
</dbReference>
<dbReference type="AlphaFoldDB" id="A0A7C9NKD4"/>
<dbReference type="GO" id="GO:0000155">
    <property type="term" value="F:phosphorelay sensor kinase activity"/>
    <property type="evidence" value="ECO:0007669"/>
    <property type="project" value="InterPro"/>
</dbReference>
<dbReference type="InterPro" id="IPR011712">
    <property type="entry name" value="Sig_transdc_His_kin_sub3_dim/P"/>
</dbReference>
<dbReference type="InterPro" id="IPR029016">
    <property type="entry name" value="GAF-like_dom_sf"/>
</dbReference>
<keyword evidence="3" id="KW-0902">Two-component regulatory system</keyword>
<evidence type="ECO:0000256" key="3">
    <source>
        <dbReference type="ARBA" id="ARBA00023012"/>
    </source>
</evidence>
<keyword evidence="7" id="KW-1185">Reference proteome</keyword>
<evidence type="ECO:0000256" key="1">
    <source>
        <dbReference type="ARBA" id="ARBA00022679"/>
    </source>
</evidence>
<dbReference type="RefSeq" id="WP_161478113.1">
    <property type="nucleotide sequence ID" value="NZ_WXEW01000001.1"/>
</dbReference>
<dbReference type="InterPro" id="IPR050482">
    <property type="entry name" value="Sensor_HK_TwoCompSys"/>
</dbReference>
<evidence type="ECO:0000313" key="6">
    <source>
        <dbReference type="EMBL" id="NAS20636.1"/>
    </source>
</evidence>
<dbReference type="GO" id="GO:0046983">
    <property type="term" value="F:protein dimerization activity"/>
    <property type="evidence" value="ECO:0007669"/>
    <property type="project" value="InterPro"/>
</dbReference>
<gene>
    <name evidence="6" type="ORF">GT755_02930</name>
</gene>
<evidence type="ECO:0000259" key="5">
    <source>
        <dbReference type="SMART" id="SM00387"/>
    </source>
</evidence>
<dbReference type="PANTHER" id="PTHR24421">
    <property type="entry name" value="NITRATE/NITRITE SENSOR PROTEIN NARX-RELATED"/>
    <property type="match status" value="1"/>
</dbReference>
<reference evidence="6 7" key="1">
    <citation type="submission" date="2020-01" db="EMBL/GenBank/DDBJ databases">
        <title>Herbidospora sp. NEAU-GS84 nov., a novel actinomycete isolated from soil.</title>
        <authorList>
            <person name="Han L."/>
        </authorList>
    </citation>
    <scope>NUCLEOTIDE SEQUENCE [LARGE SCALE GENOMIC DNA]</scope>
    <source>
        <strain evidence="6 7">NEAU-GS84</strain>
    </source>
</reference>
<dbReference type="InterPro" id="IPR003018">
    <property type="entry name" value="GAF"/>
</dbReference>
<dbReference type="Pfam" id="PF13185">
    <property type="entry name" value="GAF_2"/>
    <property type="match status" value="2"/>
</dbReference>
<dbReference type="SMART" id="SM00387">
    <property type="entry name" value="HATPase_c"/>
    <property type="match status" value="1"/>
</dbReference>
<comment type="caution">
    <text evidence="6">The sequence shown here is derived from an EMBL/GenBank/DDBJ whole genome shotgun (WGS) entry which is preliminary data.</text>
</comment>
<dbReference type="Pfam" id="PF07730">
    <property type="entry name" value="HisKA_3"/>
    <property type="match status" value="1"/>
</dbReference>
<name>A0A7C9NKD4_9ACTN</name>
<dbReference type="SUPFAM" id="SSF55874">
    <property type="entry name" value="ATPase domain of HSP90 chaperone/DNA topoisomerase II/histidine kinase"/>
    <property type="match status" value="1"/>
</dbReference>
<protein>
    <submittedName>
        <fullName evidence="6">GAF domain-containing protein</fullName>
    </submittedName>
</protein>
<dbReference type="InterPro" id="IPR036890">
    <property type="entry name" value="HATPase_C_sf"/>
</dbReference>
<dbReference type="Gene3D" id="3.30.565.10">
    <property type="entry name" value="Histidine kinase-like ATPase, C-terminal domain"/>
    <property type="match status" value="1"/>
</dbReference>
<dbReference type="EMBL" id="WXEW01000001">
    <property type="protein sequence ID" value="NAS20636.1"/>
    <property type="molecule type" value="Genomic_DNA"/>
</dbReference>
<accession>A0A7C9NKD4</accession>
<organism evidence="6 7">
    <name type="scientific">Herbidospora solisilvae</name>
    <dbReference type="NCBI Taxonomy" id="2696284"/>
    <lineage>
        <taxon>Bacteria</taxon>
        <taxon>Bacillati</taxon>
        <taxon>Actinomycetota</taxon>
        <taxon>Actinomycetes</taxon>
        <taxon>Streptosporangiales</taxon>
        <taxon>Streptosporangiaceae</taxon>
        <taxon>Herbidospora</taxon>
    </lineage>
</organism>
<keyword evidence="2" id="KW-0418">Kinase</keyword>
<evidence type="ECO:0000259" key="4">
    <source>
        <dbReference type="SMART" id="SM00065"/>
    </source>
</evidence>
<dbReference type="Gene3D" id="1.20.5.1930">
    <property type="match status" value="1"/>
</dbReference>
<dbReference type="Pfam" id="PF02518">
    <property type="entry name" value="HATPase_c"/>
    <property type="match status" value="1"/>
</dbReference>
<dbReference type="SMART" id="SM00065">
    <property type="entry name" value="GAF"/>
    <property type="match status" value="2"/>
</dbReference>
<keyword evidence="1" id="KW-0808">Transferase</keyword>
<proteinExistence type="predicted"/>
<dbReference type="GO" id="GO:0016020">
    <property type="term" value="C:membrane"/>
    <property type="evidence" value="ECO:0007669"/>
    <property type="project" value="InterPro"/>
</dbReference>
<dbReference type="InterPro" id="IPR003594">
    <property type="entry name" value="HATPase_dom"/>
</dbReference>
<evidence type="ECO:0000313" key="7">
    <source>
        <dbReference type="Proteomes" id="UP000479526"/>
    </source>
</evidence>